<evidence type="ECO:0000256" key="1">
    <source>
        <dbReference type="SAM" id="MobiDB-lite"/>
    </source>
</evidence>
<dbReference type="Proteomes" id="UP000314294">
    <property type="component" value="Unassembled WGS sequence"/>
</dbReference>
<proteinExistence type="predicted"/>
<evidence type="ECO:0000313" key="4">
    <source>
        <dbReference type="Proteomes" id="UP000314294"/>
    </source>
</evidence>
<evidence type="ECO:0000313" key="3">
    <source>
        <dbReference type="EMBL" id="TNN83121.1"/>
    </source>
</evidence>
<dbReference type="Pfam" id="PF23344">
    <property type="entry name" value="ZP-N"/>
    <property type="match status" value="1"/>
</dbReference>
<dbReference type="GO" id="GO:0035803">
    <property type="term" value="P:egg coat formation"/>
    <property type="evidence" value="ECO:0007669"/>
    <property type="project" value="TreeGrafter"/>
</dbReference>
<dbReference type="GO" id="GO:2000344">
    <property type="term" value="P:positive regulation of acrosome reaction"/>
    <property type="evidence" value="ECO:0007669"/>
    <property type="project" value="TreeGrafter"/>
</dbReference>
<gene>
    <name evidence="3" type="ORF">EYF80_006728</name>
</gene>
<dbReference type="GO" id="GO:0007339">
    <property type="term" value="P:binding of sperm to zona pellucida"/>
    <property type="evidence" value="ECO:0007669"/>
    <property type="project" value="TreeGrafter"/>
</dbReference>
<protein>
    <recommendedName>
        <fullName evidence="2">ZP-N domain-containing protein</fullName>
    </recommendedName>
</protein>
<feature type="region of interest" description="Disordered" evidence="1">
    <location>
        <begin position="379"/>
        <end position="401"/>
    </location>
</feature>
<organism evidence="3 4">
    <name type="scientific">Liparis tanakae</name>
    <name type="common">Tanaka's snailfish</name>
    <dbReference type="NCBI Taxonomy" id="230148"/>
    <lineage>
        <taxon>Eukaryota</taxon>
        <taxon>Metazoa</taxon>
        <taxon>Chordata</taxon>
        <taxon>Craniata</taxon>
        <taxon>Vertebrata</taxon>
        <taxon>Euteleostomi</taxon>
        <taxon>Actinopterygii</taxon>
        <taxon>Neopterygii</taxon>
        <taxon>Teleostei</taxon>
        <taxon>Neoteleostei</taxon>
        <taxon>Acanthomorphata</taxon>
        <taxon>Eupercaria</taxon>
        <taxon>Perciformes</taxon>
        <taxon>Cottioidei</taxon>
        <taxon>Cottales</taxon>
        <taxon>Liparidae</taxon>
        <taxon>Liparis</taxon>
    </lineage>
</organism>
<dbReference type="PANTHER" id="PTHR11576">
    <property type="entry name" value="ZONA PELLUCIDA SPERM-BINDING PROTEIN 3"/>
    <property type="match status" value="1"/>
</dbReference>
<sequence length="488" mass="53670">MMEDVAACALRKAAAMVNSSRNQEQATNHLFGTTSFAASMCSSLVAAHLALPSAYLCGSSAPEHVHQEDNFDFTPPDTVFSSWRSWSPDLHKLPYLPPIPIVPRVDVFCDESKLTVLVDKSANGLSLTGEEMQLGDGCYSNKELPNQFVFTYSLDECGTTPVRQNGLVMFTNSLHLNLRMPPTTWWQTHPTRLGPELRPLISMKERLTQPLIPGASAMVSTSPLVVVDKPTKVHLAELQEASSAPVADPVQSDRLGTKGTLVSGNSALRPIRVVSLEQDATPALWLPAHMQNAELGQKIGSESKDNLKIMLQSGDGMSNEIQPSATDQEPLLKTPTHMVIAQSANEVGRDAYKWDLNDLTLFDGWAIKIPKTGKATLAEESQRRKRFGRSGSSDAEVQQDEDFPLMADMDANVLVAKPQEEANAAQPILRSKLQFSKGTDGSQTLSYEEEVLGQEVKGGPRRFRLDGIKRKAESRQRRLHSIFLDLLR</sequence>
<evidence type="ECO:0000259" key="2">
    <source>
        <dbReference type="Pfam" id="PF23344"/>
    </source>
</evidence>
<dbReference type="GO" id="GO:0031012">
    <property type="term" value="C:extracellular matrix"/>
    <property type="evidence" value="ECO:0007669"/>
    <property type="project" value="TreeGrafter"/>
</dbReference>
<dbReference type="InterPro" id="IPR055356">
    <property type="entry name" value="ZP-N"/>
</dbReference>
<dbReference type="Gene3D" id="2.60.40.3210">
    <property type="entry name" value="Zona pellucida, ZP-N domain"/>
    <property type="match status" value="1"/>
</dbReference>
<feature type="domain" description="ZP-N" evidence="2">
    <location>
        <begin position="109"/>
        <end position="180"/>
    </location>
</feature>
<name>A0A4Z2IZA5_9TELE</name>
<dbReference type="EMBL" id="SRLO01000035">
    <property type="protein sequence ID" value="TNN83121.1"/>
    <property type="molecule type" value="Genomic_DNA"/>
</dbReference>
<reference evidence="3 4" key="1">
    <citation type="submission" date="2019-03" db="EMBL/GenBank/DDBJ databases">
        <title>First draft genome of Liparis tanakae, snailfish: a comprehensive survey of snailfish specific genes.</title>
        <authorList>
            <person name="Kim W."/>
            <person name="Song I."/>
            <person name="Jeong J.-H."/>
            <person name="Kim D."/>
            <person name="Kim S."/>
            <person name="Ryu S."/>
            <person name="Song J.Y."/>
            <person name="Lee S.K."/>
        </authorList>
    </citation>
    <scope>NUCLEOTIDE SEQUENCE [LARGE SCALE GENOMIC DNA]</scope>
    <source>
        <tissue evidence="3">Muscle</tissue>
    </source>
</reference>
<dbReference type="GO" id="GO:0032190">
    <property type="term" value="F:acrosin binding"/>
    <property type="evidence" value="ECO:0007669"/>
    <property type="project" value="TreeGrafter"/>
</dbReference>
<dbReference type="AlphaFoldDB" id="A0A4Z2IZA5"/>
<dbReference type="OrthoDB" id="8941595at2759"/>
<dbReference type="PANTHER" id="PTHR11576:SF18">
    <property type="entry name" value="ZONA PELLUCIDA PROTEIN C"/>
    <property type="match status" value="1"/>
</dbReference>
<comment type="caution">
    <text evidence="3">The sequence shown here is derived from an EMBL/GenBank/DDBJ whole genome shotgun (WGS) entry which is preliminary data.</text>
</comment>
<accession>A0A4Z2IZA5</accession>
<keyword evidence="4" id="KW-1185">Reference proteome</keyword>